<dbReference type="AlphaFoldDB" id="A0A6B9V7P2"/>
<protein>
    <submittedName>
        <fullName evidence="2">Uncharacterized protein</fullName>
    </submittedName>
</protein>
<evidence type="ECO:0000313" key="3">
    <source>
        <dbReference type="Proteomes" id="UP000464620"/>
    </source>
</evidence>
<accession>A0A6B9V7P2</accession>
<feature type="region of interest" description="Disordered" evidence="1">
    <location>
        <begin position="16"/>
        <end position="87"/>
    </location>
</feature>
<feature type="compositionally biased region" description="Basic and acidic residues" evidence="1">
    <location>
        <begin position="20"/>
        <end position="39"/>
    </location>
</feature>
<reference evidence="2 3" key="1">
    <citation type="submission" date="2020-01" db="EMBL/GenBank/DDBJ databases">
        <title>Genome sequence of Arachis hypogaea, cultivar Shitouqi.</title>
        <authorList>
            <person name="Zhuang W."/>
            <person name="Chen H."/>
            <person name="Varshney R."/>
            <person name="Wang D."/>
            <person name="Ming R."/>
        </authorList>
    </citation>
    <scope>NUCLEOTIDE SEQUENCE [LARGE SCALE GENOMIC DNA]</scope>
    <source>
        <tissue evidence="2">Young leaf</tissue>
    </source>
</reference>
<dbReference type="EMBL" id="CP031001">
    <property type="protein sequence ID" value="QHN77440.1"/>
    <property type="molecule type" value="Genomic_DNA"/>
</dbReference>
<feature type="compositionally biased region" description="Low complexity" evidence="1">
    <location>
        <begin position="40"/>
        <end position="50"/>
    </location>
</feature>
<sequence>MTIVALYRRSLLLNRHQKRNRGERAFKTRRESPREEGGRPRPVAAAGGRPFASSSPRLLHRCHRTPPSSPKLPLSHEAERVKDAMEG</sequence>
<organism evidence="2 3">
    <name type="scientific">Arachis hypogaea</name>
    <name type="common">Peanut</name>
    <dbReference type="NCBI Taxonomy" id="3818"/>
    <lineage>
        <taxon>Eukaryota</taxon>
        <taxon>Viridiplantae</taxon>
        <taxon>Streptophyta</taxon>
        <taxon>Embryophyta</taxon>
        <taxon>Tracheophyta</taxon>
        <taxon>Spermatophyta</taxon>
        <taxon>Magnoliopsida</taxon>
        <taxon>eudicotyledons</taxon>
        <taxon>Gunneridae</taxon>
        <taxon>Pentapetalae</taxon>
        <taxon>rosids</taxon>
        <taxon>fabids</taxon>
        <taxon>Fabales</taxon>
        <taxon>Fabaceae</taxon>
        <taxon>Papilionoideae</taxon>
        <taxon>50 kb inversion clade</taxon>
        <taxon>dalbergioids sensu lato</taxon>
        <taxon>Dalbergieae</taxon>
        <taxon>Pterocarpus clade</taxon>
        <taxon>Arachis</taxon>
    </lineage>
</organism>
<name>A0A6B9V7P2_ARAHY</name>
<gene>
    <name evidence="2" type="ORF">DS421_19g652720</name>
</gene>
<feature type="compositionally biased region" description="Basic and acidic residues" evidence="1">
    <location>
        <begin position="74"/>
        <end position="87"/>
    </location>
</feature>
<evidence type="ECO:0000313" key="2">
    <source>
        <dbReference type="EMBL" id="QHN77440.1"/>
    </source>
</evidence>
<dbReference type="Proteomes" id="UP000464620">
    <property type="component" value="Chromosome B09"/>
</dbReference>
<proteinExistence type="predicted"/>
<evidence type="ECO:0000256" key="1">
    <source>
        <dbReference type="SAM" id="MobiDB-lite"/>
    </source>
</evidence>